<organism evidence="1 2">
    <name type="scientific">Planktothrix rubescens CCAP 1459/22</name>
    <dbReference type="NCBI Taxonomy" id="329571"/>
    <lineage>
        <taxon>Bacteria</taxon>
        <taxon>Bacillati</taxon>
        <taxon>Cyanobacteriota</taxon>
        <taxon>Cyanophyceae</taxon>
        <taxon>Oscillatoriophycideae</taxon>
        <taxon>Oscillatoriales</taxon>
        <taxon>Microcoleaceae</taxon>
        <taxon>Planktothrix</taxon>
    </lineage>
</organism>
<dbReference type="Proteomes" id="UP000196521">
    <property type="component" value="Unassembled WGS sequence"/>
</dbReference>
<comment type="caution">
    <text evidence="1">The sequence shown here is derived from an EMBL/GenBank/DDBJ whole genome shotgun (WGS) entry which is preliminary data.</text>
</comment>
<sequence>MLDLTKPATDFLPPGRGWRNGWGFELLKGAIAFLDFVVVN</sequence>
<reference evidence="1" key="1">
    <citation type="submission" date="2020-05" db="EMBL/GenBank/DDBJ databases">
        <authorList>
            <consortium name="Genoscope - CEA"/>
            <person name="William W."/>
        </authorList>
    </citation>
    <scope>NUCLEOTIDE SEQUENCE [LARGE SCALE GENOMIC DNA]</scope>
    <source>
        <strain evidence="1">PCC 7821</strain>
    </source>
</reference>
<name>A0A6J7ZT98_PLARU</name>
<dbReference type="AlphaFoldDB" id="A0A6J7ZT98"/>
<proteinExistence type="predicted"/>
<gene>
    <name evidence="1" type="ORF">PLAN_70458</name>
</gene>
<keyword evidence="2" id="KW-1185">Reference proteome</keyword>
<dbReference type="EMBL" id="CZCZ02000017">
    <property type="protein sequence ID" value="CAC5345881.1"/>
    <property type="molecule type" value="Genomic_DNA"/>
</dbReference>
<evidence type="ECO:0000313" key="1">
    <source>
        <dbReference type="EMBL" id="CAC5345881.1"/>
    </source>
</evidence>
<protein>
    <submittedName>
        <fullName evidence="1">Uncharacterized protein</fullName>
    </submittedName>
</protein>
<accession>A0A6J7ZT98</accession>
<evidence type="ECO:0000313" key="2">
    <source>
        <dbReference type="Proteomes" id="UP000196521"/>
    </source>
</evidence>